<proteinExistence type="predicted"/>
<gene>
    <name evidence="1" type="ORF">PsYK624_138990</name>
</gene>
<dbReference type="AlphaFoldDB" id="A0A9P3LJS1"/>
<name>A0A9P3LJS1_9APHY</name>
<accession>A0A9P3LJS1</accession>
<evidence type="ECO:0000313" key="2">
    <source>
        <dbReference type="Proteomes" id="UP000703269"/>
    </source>
</evidence>
<reference evidence="1 2" key="1">
    <citation type="submission" date="2021-08" db="EMBL/GenBank/DDBJ databases">
        <title>Draft Genome Sequence of Phanerochaete sordida strain YK-624.</title>
        <authorList>
            <person name="Mori T."/>
            <person name="Dohra H."/>
            <person name="Suzuki T."/>
            <person name="Kawagishi H."/>
            <person name="Hirai H."/>
        </authorList>
    </citation>
    <scope>NUCLEOTIDE SEQUENCE [LARGE SCALE GENOMIC DNA]</scope>
    <source>
        <strain evidence="1 2">YK-624</strain>
    </source>
</reference>
<dbReference type="EMBL" id="BPQB01000075">
    <property type="protein sequence ID" value="GJE97678.1"/>
    <property type="molecule type" value="Genomic_DNA"/>
</dbReference>
<organism evidence="1 2">
    <name type="scientific">Phanerochaete sordida</name>
    <dbReference type="NCBI Taxonomy" id="48140"/>
    <lineage>
        <taxon>Eukaryota</taxon>
        <taxon>Fungi</taxon>
        <taxon>Dikarya</taxon>
        <taxon>Basidiomycota</taxon>
        <taxon>Agaricomycotina</taxon>
        <taxon>Agaricomycetes</taxon>
        <taxon>Polyporales</taxon>
        <taxon>Phanerochaetaceae</taxon>
        <taxon>Phanerochaete</taxon>
    </lineage>
</organism>
<comment type="caution">
    <text evidence="1">The sequence shown here is derived from an EMBL/GenBank/DDBJ whole genome shotgun (WGS) entry which is preliminary data.</text>
</comment>
<protein>
    <submittedName>
        <fullName evidence="1">Uncharacterized protein</fullName>
    </submittedName>
</protein>
<evidence type="ECO:0000313" key="1">
    <source>
        <dbReference type="EMBL" id="GJE97678.1"/>
    </source>
</evidence>
<sequence>MCACAAYHQSLAWISGREIRTHLCMQRRSGWCCLSSPFDSPGSPSHVRGNVALSPHSPAVNKGTRMRCMRLTSSRE</sequence>
<keyword evidence="2" id="KW-1185">Reference proteome</keyword>
<dbReference type="Proteomes" id="UP000703269">
    <property type="component" value="Unassembled WGS sequence"/>
</dbReference>